<accession>A0ABU1UMF6</accession>
<keyword evidence="1" id="KW-1133">Transmembrane helix</keyword>
<keyword evidence="1" id="KW-0812">Transmembrane</keyword>
<feature type="transmembrane region" description="Helical" evidence="1">
    <location>
        <begin position="241"/>
        <end position="263"/>
    </location>
</feature>
<feature type="transmembrane region" description="Helical" evidence="1">
    <location>
        <begin position="43"/>
        <end position="64"/>
    </location>
</feature>
<protein>
    <recommendedName>
        <fullName evidence="4">ABC transporter permease</fullName>
    </recommendedName>
</protein>
<dbReference type="Proteomes" id="UP001257739">
    <property type="component" value="Unassembled WGS sequence"/>
</dbReference>
<reference evidence="2 3" key="1">
    <citation type="submission" date="2023-07" db="EMBL/GenBank/DDBJ databases">
        <title>Sorghum-associated microbial communities from plants grown in Nebraska, USA.</title>
        <authorList>
            <person name="Schachtman D."/>
        </authorList>
    </citation>
    <scope>NUCLEOTIDE SEQUENCE [LARGE SCALE GENOMIC DNA]</scope>
    <source>
        <strain evidence="2 3">BE248</strain>
    </source>
</reference>
<sequence length="269" mass="28566">MSTATLEAKAPSVARIAAVDQPIPMTRLVSVELRKMFNTRSGFWLMASIGIAAVLATGATILFAPDSELNQNNFSAAIGVPMTIILPMIAILSVTSEWSQRSGLTTFTLVPRRGRAIGAKVIATVGVGVVSMVIALAVGALGNVLGSAIAGVDTVWNLSFQEFLLIVLANVLGMMLGFMLGLVLRNSSAAIVGYFVVAFVLAGIFAALANFQDWFKDAWPWVDFNYAQGALYNGDMGGAEWAHLGVTSLTWLIIPTAIGLRLVMRSEVK</sequence>
<comment type="caution">
    <text evidence="2">The sequence shown here is derived from an EMBL/GenBank/DDBJ whole genome shotgun (WGS) entry which is preliminary data.</text>
</comment>
<proteinExistence type="predicted"/>
<evidence type="ECO:0000256" key="1">
    <source>
        <dbReference type="SAM" id="Phobius"/>
    </source>
</evidence>
<dbReference type="EMBL" id="JAVDWH010000001">
    <property type="protein sequence ID" value="MDR7086347.1"/>
    <property type="molecule type" value="Genomic_DNA"/>
</dbReference>
<evidence type="ECO:0000313" key="2">
    <source>
        <dbReference type="EMBL" id="MDR7086347.1"/>
    </source>
</evidence>
<dbReference type="RefSeq" id="WP_309967993.1">
    <property type="nucleotide sequence ID" value="NZ_JAVDWH010000001.1"/>
</dbReference>
<feature type="transmembrane region" description="Helical" evidence="1">
    <location>
        <begin position="191"/>
        <end position="211"/>
    </location>
</feature>
<organism evidence="2 3">
    <name type="scientific">Aeromicrobium panaciterrae</name>
    <dbReference type="NCBI Taxonomy" id="363861"/>
    <lineage>
        <taxon>Bacteria</taxon>
        <taxon>Bacillati</taxon>
        <taxon>Actinomycetota</taxon>
        <taxon>Actinomycetes</taxon>
        <taxon>Propionibacteriales</taxon>
        <taxon>Nocardioidaceae</taxon>
        <taxon>Aeromicrobium</taxon>
    </lineage>
</organism>
<name>A0ABU1UMF6_9ACTN</name>
<keyword evidence="1" id="KW-0472">Membrane</keyword>
<feature type="transmembrane region" description="Helical" evidence="1">
    <location>
        <begin position="117"/>
        <end position="143"/>
    </location>
</feature>
<gene>
    <name evidence="2" type="ORF">J2X11_001186</name>
</gene>
<evidence type="ECO:0008006" key="4">
    <source>
        <dbReference type="Google" id="ProtNLM"/>
    </source>
</evidence>
<evidence type="ECO:0000313" key="3">
    <source>
        <dbReference type="Proteomes" id="UP001257739"/>
    </source>
</evidence>
<keyword evidence="3" id="KW-1185">Reference proteome</keyword>
<feature type="transmembrane region" description="Helical" evidence="1">
    <location>
        <begin position="76"/>
        <end position="96"/>
    </location>
</feature>
<feature type="transmembrane region" description="Helical" evidence="1">
    <location>
        <begin position="163"/>
        <end position="184"/>
    </location>
</feature>